<sequence length="127" mass="14151">LTDSLAFAWTYNQNTPYTPSPVLMNGKLYFLKVNNGYLSCLDAKTGKVYYSAQQIEGIKNIFASPVGVKDRLYISGANGIFAVVKQGDSFELLSKNILEDSFHASPVVIGNNLYLRGFKYLYCISEE</sequence>
<feature type="non-terminal residue" evidence="1">
    <location>
        <position position="1"/>
    </location>
</feature>
<reference evidence="1" key="1">
    <citation type="journal article" date="2015" name="Nature">
        <title>Complex archaea that bridge the gap between prokaryotes and eukaryotes.</title>
        <authorList>
            <person name="Spang A."/>
            <person name="Saw J.H."/>
            <person name="Jorgensen S.L."/>
            <person name="Zaremba-Niedzwiedzka K."/>
            <person name="Martijn J."/>
            <person name="Lind A.E."/>
            <person name="van Eijk R."/>
            <person name="Schleper C."/>
            <person name="Guy L."/>
            <person name="Ettema T.J."/>
        </authorList>
    </citation>
    <scope>NUCLEOTIDE SEQUENCE</scope>
</reference>
<dbReference type="PANTHER" id="PTHR34512">
    <property type="entry name" value="CELL SURFACE PROTEIN"/>
    <property type="match status" value="1"/>
</dbReference>
<proteinExistence type="predicted"/>
<organism evidence="1">
    <name type="scientific">marine sediment metagenome</name>
    <dbReference type="NCBI Taxonomy" id="412755"/>
    <lineage>
        <taxon>unclassified sequences</taxon>
        <taxon>metagenomes</taxon>
        <taxon>ecological metagenomes</taxon>
    </lineage>
</organism>
<protein>
    <recommendedName>
        <fullName evidence="2">Pyrrolo-quinoline quinone</fullName>
    </recommendedName>
</protein>
<comment type="caution">
    <text evidence="1">The sequence shown here is derived from an EMBL/GenBank/DDBJ whole genome shotgun (WGS) entry which is preliminary data.</text>
</comment>
<dbReference type="AlphaFoldDB" id="A0A0F8XDD4"/>
<dbReference type="SUPFAM" id="SSF50998">
    <property type="entry name" value="Quinoprotein alcohol dehydrogenase-like"/>
    <property type="match status" value="1"/>
</dbReference>
<dbReference type="Gene3D" id="2.130.10.10">
    <property type="entry name" value="YVTN repeat-like/Quinoprotein amine dehydrogenase"/>
    <property type="match status" value="1"/>
</dbReference>
<evidence type="ECO:0000313" key="1">
    <source>
        <dbReference type="EMBL" id="KKK67212.1"/>
    </source>
</evidence>
<dbReference type="PANTHER" id="PTHR34512:SF30">
    <property type="entry name" value="OUTER MEMBRANE PROTEIN ASSEMBLY FACTOR BAMB"/>
    <property type="match status" value="1"/>
</dbReference>
<gene>
    <name evidence="1" type="ORF">LCGC14_2956340</name>
</gene>
<dbReference type="InterPro" id="IPR011047">
    <property type="entry name" value="Quinoprotein_ADH-like_sf"/>
</dbReference>
<accession>A0A0F8XDD4</accession>
<name>A0A0F8XDD4_9ZZZZ</name>
<evidence type="ECO:0008006" key="2">
    <source>
        <dbReference type="Google" id="ProtNLM"/>
    </source>
</evidence>
<dbReference type="EMBL" id="LAZR01059721">
    <property type="protein sequence ID" value="KKK67212.1"/>
    <property type="molecule type" value="Genomic_DNA"/>
</dbReference>
<dbReference type="InterPro" id="IPR015943">
    <property type="entry name" value="WD40/YVTN_repeat-like_dom_sf"/>
</dbReference>